<accession>A0A0E9S884</accession>
<feature type="region of interest" description="Disordered" evidence="1">
    <location>
        <begin position="1"/>
        <end position="44"/>
    </location>
</feature>
<reference evidence="2" key="1">
    <citation type="submission" date="2014-11" db="EMBL/GenBank/DDBJ databases">
        <authorList>
            <person name="Amaro Gonzalez C."/>
        </authorList>
    </citation>
    <scope>NUCLEOTIDE SEQUENCE</scope>
</reference>
<feature type="compositionally biased region" description="Polar residues" evidence="1">
    <location>
        <begin position="1"/>
        <end position="18"/>
    </location>
</feature>
<organism evidence="2">
    <name type="scientific">Anguilla anguilla</name>
    <name type="common">European freshwater eel</name>
    <name type="synonym">Muraena anguilla</name>
    <dbReference type="NCBI Taxonomy" id="7936"/>
    <lineage>
        <taxon>Eukaryota</taxon>
        <taxon>Metazoa</taxon>
        <taxon>Chordata</taxon>
        <taxon>Craniata</taxon>
        <taxon>Vertebrata</taxon>
        <taxon>Euteleostomi</taxon>
        <taxon>Actinopterygii</taxon>
        <taxon>Neopterygii</taxon>
        <taxon>Teleostei</taxon>
        <taxon>Anguilliformes</taxon>
        <taxon>Anguillidae</taxon>
        <taxon>Anguilla</taxon>
    </lineage>
</organism>
<dbReference type="AlphaFoldDB" id="A0A0E9S884"/>
<reference evidence="2" key="2">
    <citation type="journal article" date="2015" name="Fish Shellfish Immunol.">
        <title>Early steps in the European eel (Anguilla anguilla)-Vibrio vulnificus interaction in the gills: Role of the RtxA13 toxin.</title>
        <authorList>
            <person name="Callol A."/>
            <person name="Pajuelo D."/>
            <person name="Ebbesson L."/>
            <person name="Teles M."/>
            <person name="MacKenzie S."/>
            <person name="Amaro C."/>
        </authorList>
    </citation>
    <scope>NUCLEOTIDE SEQUENCE</scope>
</reference>
<evidence type="ECO:0000313" key="2">
    <source>
        <dbReference type="EMBL" id="JAH37644.1"/>
    </source>
</evidence>
<dbReference type="EMBL" id="GBXM01070933">
    <property type="protein sequence ID" value="JAH37644.1"/>
    <property type="molecule type" value="Transcribed_RNA"/>
</dbReference>
<protein>
    <submittedName>
        <fullName evidence="2">Uncharacterized protein</fullName>
    </submittedName>
</protein>
<sequence length="77" mass="8229">MLTDSGLKQRQEMNTGVTNGFIPSASKGQPLGEMLTGHTLNGSTLRPRASEYPVCTQSFSGATNANVQMIRNTKSNV</sequence>
<evidence type="ECO:0000256" key="1">
    <source>
        <dbReference type="SAM" id="MobiDB-lite"/>
    </source>
</evidence>
<proteinExistence type="predicted"/>
<name>A0A0E9S884_ANGAN</name>